<dbReference type="CDD" id="cd00130">
    <property type="entry name" value="PAS"/>
    <property type="match status" value="1"/>
</dbReference>
<dbReference type="Gene3D" id="3.30.565.10">
    <property type="entry name" value="Histidine kinase-like ATPase, C-terminal domain"/>
    <property type="match status" value="1"/>
</dbReference>
<feature type="transmembrane region" description="Helical" evidence="5">
    <location>
        <begin position="42"/>
        <end position="60"/>
    </location>
</feature>
<accession>A0A2H0LYY4</accession>
<gene>
    <name evidence="8" type="ORF">COV72_02285</name>
</gene>
<feature type="transmembrane region" description="Helical" evidence="5">
    <location>
        <begin position="72"/>
        <end position="91"/>
    </location>
</feature>
<dbReference type="AlphaFoldDB" id="A0A2H0LYY4"/>
<dbReference type="SUPFAM" id="SSF47384">
    <property type="entry name" value="Homodimeric domain of signal transducing histidine kinase"/>
    <property type="match status" value="1"/>
</dbReference>
<dbReference type="SUPFAM" id="SSF55874">
    <property type="entry name" value="ATPase domain of HSP90 chaperone/DNA topoisomerase II/histidine kinase"/>
    <property type="match status" value="1"/>
</dbReference>
<feature type="transmembrane region" description="Helical" evidence="5">
    <location>
        <begin position="12"/>
        <end position="30"/>
    </location>
</feature>
<dbReference type="InterPro" id="IPR004358">
    <property type="entry name" value="Sig_transdc_His_kin-like_C"/>
</dbReference>
<dbReference type="InterPro" id="IPR000700">
    <property type="entry name" value="PAS-assoc_C"/>
</dbReference>
<dbReference type="InterPro" id="IPR036890">
    <property type="entry name" value="HATPase_C_sf"/>
</dbReference>
<dbReference type="SMART" id="SM00387">
    <property type="entry name" value="HATPase_c"/>
    <property type="match status" value="1"/>
</dbReference>
<dbReference type="PROSITE" id="PS50109">
    <property type="entry name" value="HIS_KIN"/>
    <property type="match status" value="1"/>
</dbReference>
<evidence type="ECO:0000259" key="7">
    <source>
        <dbReference type="PROSITE" id="PS50113"/>
    </source>
</evidence>
<dbReference type="CDD" id="cd00082">
    <property type="entry name" value="HisKA"/>
    <property type="match status" value="1"/>
</dbReference>
<dbReference type="Pfam" id="PF08448">
    <property type="entry name" value="PAS_4"/>
    <property type="match status" value="1"/>
</dbReference>
<feature type="domain" description="Histidine kinase" evidence="6">
    <location>
        <begin position="409"/>
        <end position="658"/>
    </location>
</feature>
<feature type="coiled-coil region" evidence="4">
    <location>
        <begin position="373"/>
        <end position="400"/>
    </location>
</feature>
<dbReference type="PANTHER" id="PTHR43065:SF50">
    <property type="entry name" value="HISTIDINE KINASE"/>
    <property type="match status" value="1"/>
</dbReference>
<dbReference type="InterPro" id="IPR035965">
    <property type="entry name" value="PAS-like_dom_sf"/>
</dbReference>
<feature type="transmembrane region" description="Helical" evidence="5">
    <location>
        <begin position="144"/>
        <end position="164"/>
    </location>
</feature>
<comment type="catalytic activity">
    <reaction evidence="1">
        <text>ATP + protein L-histidine = ADP + protein N-phospho-L-histidine.</text>
        <dbReference type="EC" id="2.7.13.3"/>
    </reaction>
</comment>
<evidence type="ECO:0000256" key="5">
    <source>
        <dbReference type="SAM" id="Phobius"/>
    </source>
</evidence>
<dbReference type="SUPFAM" id="SSF55785">
    <property type="entry name" value="PYP-like sensor domain (PAS domain)"/>
    <property type="match status" value="1"/>
</dbReference>
<dbReference type="GO" id="GO:0000155">
    <property type="term" value="F:phosphorelay sensor kinase activity"/>
    <property type="evidence" value="ECO:0007669"/>
    <property type="project" value="InterPro"/>
</dbReference>
<proteinExistence type="predicted"/>
<dbReference type="Proteomes" id="UP000229641">
    <property type="component" value="Unassembled WGS sequence"/>
</dbReference>
<evidence type="ECO:0000256" key="2">
    <source>
        <dbReference type="ARBA" id="ARBA00012438"/>
    </source>
</evidence>
<feature type="transmembrane region" description="Helical" evidence="5">
    <location>
        <begin position="176"/>
        <end position="201"/>
    </location>
</feature>
<reference evidence="8 9" key="1">
    <citation type="submission" date="2017-09" db="EMBL/GenBank/DDBJ databases">
        <title>Depth-based differentiation of microbial function through sediment-hosted aquifers and enrichment of novel symbionts in the deep terrestrial subsurface.</title>
        <authorList>
            <person name="Probst A.J."/>
            <person name="Ladd B."/>
            <person name="Jarett J.K."/>
            <person name="Geller-Mcgrath D.E."/>
            <person name="Sieber C.M."/>
            <person name="Emerson J.B."/>
            <person name="Anantharaman K."/>
            <person name="Thomas B.C."/>
            <person name="Malmstrom R."/>
            <person name="Stieglmeier M."/>
            <person name="Klingl A."/>
            <person name="Woyke T."/>
            <person name="Ryan C.M."/>
            <person name="Banfield J.F."/>
        </authorList>
    </citation>
    <scope>NUCLEOTIDE SEQUENCE [LARGE SCALE GENOMIC DNA]</scope>
    <source>
        <strain evidence="8">CG11_big_fil_rev_8_21_14_0_20_42_13</strain>
    </source>
</reference>
<dbReference type="InterPro" id="IPR003594">
    <property type="entry name" value="HATPase_dom"/>
</dbReference>
<feature type="domain" description="PAC" evidence="7">
    <location>
        <begin position="325"/>
        <end position="382"/>
    </location>
</feature>
<keyword evidence="5" id="KW-0812">Transmembrane</keyword>
<dbReference type="InterPro" id="IPR000014">
    <property type="entry name" value="PAS"/>
</dbReference>
<dbReference type="PROSITE" id="PS50113">
    <property type="entry name" value="PAC"/>
    <property type="match status" value="1"/>
</dbReference>
<dbReference type="PANTHER" id="PTHR43065">
    <property type="entry name" value="SENSOR HISTIDINE KINASE"/>
    <property type="match status" value="1"/>
</dbReference>
<dbReference type="InterPro" id="IPR005467">
    <property type="entry name" value="His_kinase_dom"/>
</dbReference>
<keyword evidence="3" id="KW-0597">Phosphoprotein</keyword>
<dbReference type="EC" id="2.7.13.3" evidence="2"/>
<dbReference type="Gene3D" id="1.10.287.130">
    <property type="match status" value="1"/>
</dbReference>
<evidence type="ECO:0000313" key="9">
    <source>
        <dbReference type="Proteomes" id="UP000229641"/>
    </source>
</evidence>
<feature type="transmembrane region" description="Helical" evidence="5">
    <location>
        <begin position="221"/>
        <end position="240"/>
    </location>
</feature>
<sequence>MTAEFFNQNLDIVLFIYGLSFVALGIAILVQPRRGSFFKLAAVLRYLGIFAVMHGCYEWFQMWSVIKYRPDSAYWFELTGWVMLVISYLFLYKFGYSLLSASRENKNKKLIMGIWVPALLAAIIIIFVLRAGRSWQEGRALARYLMGLPSGVLASASIIAYYKTEIIPRLPGLRYNFYYAALFLFLYTILSGFVVSPVGFFPGNIINTASFSRLFGGIPVYLFRTVCALFLALSMGRILAMFRWETIKNLGLKQSERFTDNITSSIEEMIMIIDRNFRIKWANQKLRAAYGKDVLNKFCYKVTHHIDSPCQPPDDICPIDEAVKSEKPVSVIHSHIGPKGNASYVEVSVYPMLDEQNKFSGNFIHTSRDVTGRIKAQKELEDAYTELKAIQEKLLSAEKMASLGKLSAGIAHEINNPIGYVISNLSSLDKYVSDLLPLLRQYHDLDSLLSGAINDELKKAIDKIQDVKKKIDFKYILDDLPKLIRETADGAQRVVRIIRDLKSFARKDEIELKEADINELIESALNIIWNEVKYKADVVKEYGKLPVVFCHAQQITQVVMNIVVNAAQAIEEHGTITIKTYSKDKTVTIEISDTGTGMDEELQKMVFEPFFTTKKVGEGTGLGLAIVYGVIQKHKGSIEIKSRPGEGSTFIIRLPVNAPQR</sequence>
<keyword evidence="5" id="KW-1133">Transmembrane helix</keyword>
<comment type="caution">
    <text evidence="8">The sequence shown here is derived from an EMBL/GenBank/DDBJ whole genome shotgun (WGS) entry which is preliminary data.</text>
</comment>
<dbReference type="PRINTS" id="PR00344">
    <property type="entry name" value="BCTRLSENSOR"/>
</dbReference>
<keyword evidence="4" id="KW-0175">Coiled coil</keyword>
<evidence type="ECO:0000256" key="3">
    <source>
        <dbReference type="ARBA" id="ARBA00022553"/>
    </source>
</evidence>
<keyword evidence="5" id="KW-0472">Membrane</keyword>
<dbReference type="EMBL" id="PCWA01000032">
    <property type="protein sequence ID" value="PIQ89586.1"/>
    <property type="molecule type" value="Genomic_DNA"/>
</dbReference>
<protein>
    <recommendedName>
        <fullName evidence="2">histidine kinase</fullName>
        <ecNumber evidence="2">2.7.13.3</ecNumber>
    </recommendedName>
</protein>
<evidence type="ECO:0000256" key="4">
    <source>
        <dbReference type="SAM" id="Coils"/>
    </source>
</evidence>
<name>A0A2H0LYY4_9BACT</name>
<dbReference type="InterPro" id="IPR036097">
    <property type="entry name" value="HisK_dim/P_sf"/>
</dbReference>
<dbReference type="Pfam" id="PF02518">
    <property type="entry name" value="HATPase_c"/>
    <property type="match status" value="1"/>
</dbReference>
<feature type="transmembrane region" description="Helical" evidence="5">
    <location>
        <begin position="112"/>
        <end position="132"/>
    </location>
</feature>
<organism evidence="8 9">
    <name type="scientific">Candidatus Ghiorseimicrobium undicola</name>
    <dbReference type="NCBI Taxonomy" id="1974746"/>
    <lineage>
        <taxon>Bacteria</taxon>
        <taxon>Pseudomonadati</taxon>
        <taxon>Candidatus Omnitrophota</taxon>
        <taxon>Candidatus Ghiorseimicrobium</taxon>
    </lineage>
</organism>
<evidence type="ECO:0000313" key="8">
    <source>
        <dbReference type="EMBL" id="PIQ89586.1"/>
    </source>
</evidence>
<dbReference type="InterPro" id="IPR003661">
    <property type="entry name" value="HisK_dim/P_dom"/>
</dbReference>
<evidence type="ECO:0000259" key="6">
    <source>
        <dbReference type="PROSITE" id="PS50109"/>
    </source>
</evidence>
<dbReference type="Gene3D" id="3.30.450.20">
    <property type="entry name" value="PAS domain"/>
    <property type="match status" value="1"/>
</dbReference>
<evidence type="ECO:0000256" key="1">
    <source>
        <dbReference type="ARBA" id="ARBA00000085"/>
    </source>
</evidence>
<dbReference type="InterPro" id="IPR013656">
    <property type="entry name" value="PAS_4"/>
</dbReference>